<keyword evidence="4" id="KW-1185">Reference proteome</keyword>
<dbReference type="OrthoDB" id="351046at2"/>
<proteinExistence type="predicted"/>
<name>A0A2S1LXF3_9SPIR</name>
<keyword evidence="1" id="KW-0472">Membrane</keyword>
<keyword evidence="1" id="KW-0812">Transmembrane</keyword>
<dbReference type="GO" id="GO:0080120">
    <property type="term" value="P:CAAX-box protein maturation"/>
    <property type="evidence" value="ECO:0007669"/>
    <property type="project" value="UniProtKB-ARBA"/>
</dbReference>
<keyword evidence="1" id="KW-1133">Transmembrane helix</keyword>
<dbReference type="AlphaFoldDB" id="A0A2S1LXF3"/>
<feature type="transmembrane region" description="Helical" evidence="1">
    <location>
        <begin position="167"/>
        <end position="185"/>
    </location>
</feature>
<feature type="transmembrane region" description="Helical" evidence="1">
    <location>
        <begin position="12"/>
        <end position="33"/>
    </location>
</feature>
<evidence type="ECO:0000313" key="3">
    <source>
        <dbReference type="EMBL" id="AWG42956.1"/>
    </source>
</evidence>
<protein>
    <submittedName>
        <fullName evidence="3">CPBP family intramembrane metalloprotease</fullName>
    </submittedName>
</protein>
<dbReference type="GO" id="GO:0008237">
    <property type="term" value="F:metallopeptidase activity"/>
    <property type="evidence" value="ECO:0007669"/>
    <property type="project" value="UniProtKB-KW"/>
</dbReference>
<keyword evidence="3" id="KW-0645">Protease</keyword>
<keyword evidence="3" id="KW-0378">Hydrolase</keyword>
<sequence>MRLLNNKYPIKYAFLELFLCYCVITLVAPFKSIDEDLWNFSKNHYVYWFYATFLIVFIVYFSKLTSSYDFRDEFYIPKFRLIFVWKSFWIFIKIFILFILILTIVYSFLFYLFPSLLSWLEADGTTSFRWKIYSKQALYLMGITALFTGGVEELFYRAFIITKLKQVGFSSLISAFLSSIIFGYGHLYYGFMGFFVTLIIGFALAYIYLIHKNVYYSIFVHSFYNITVSILLFVLNYYS</sequence>
<gene>
    <name evidence="3" type="ORF">CR532_03090</name>
</gene>
<evidence type="ECO:0000259" key="2">
    <source>
        <dbReference type="Pfam" id="PF02517"/>
    </source>
</evidence>
<dbReference type="EMBL" id="CP025785">
    <property type="protein sequence ID" value="AWG42956.1"/>
    <property type="molecule type" value="Genomic_DNA"/>
</dbReference>
<keyword evidence="3" id="KW-0482">Metalloprotease</keyword>
<feature type="transmembrane region" description="Helical" evidence="1">
    <location>
        <begin position="137"/>
        <end position="155"/>
    </location>
</feature>
<dbReference type="GO" id="GO:0006508">
    <property type="term" value="P:proteolysis"/>
    <property type="evidence" value="ECO:0007669"/>
    <property type="project" value="UniProtKB-KW"/>
</dbReference>
<dbReference type="Pfam" id="PF02517">
    <property type="entry name" value="Rce1-like"/>
    <property type="match status" value="1"/>
</dbReference>
<feature type="domain" description="CAAX prenyl protease 2/Lysostaphin resistance protein A-like" evidence="2">
    <location>
        <begin position="137"/>
        <end position="226"/>
    </location>
</feature>
<feature type="transmembrane region" description="Helical" evidence="1">
    <location>
        <begin position="191"/>
        <end position="209"/>
    </location>
</feature>
<reference evidence="3 4" key="1">
    <citation type="submission" date="2018-01" db="EMBL/GenBank/DDBJ databases">
        <title>Genome sequence of Borrelia tachyglossi.</title>
        <authorList>
            <person name="Gofton A.W."/>
        </authorList>
    </citation>
    <scope>NUCLEOTIDE SEQUENCE [LARGE SCALE GENOMIC DNA]</scope>
    <source>
        <strain evidence="3 4">Bc-F10-1268</strain>
    </source>
</reference>
<dbReference type="InterPro" id="IPR003675">
    <property type="entry name" value="Rce1/LyrA-like_dom"/>
</dbReference>
<evidence type="ECO:0000313" key="4">
    <source>
        <dbReference type="Proteomes" id="UP000244655"/>
    </source>
</evidence>
<feature type="transmembrane region" description="Helical" evidence="1">
    <location>
        <begin position="45"/>
        <end position="62"/>
    </location>
</feature>
<dbReference type="GO" id="GO:0004175">
    <property type="term" value="F:endopeptidase activity"/>
    <property type="evidence" value="ECO:0007669"/>
    <property type="project" value="UniProtKB-ARBA"/>
</dbReference>
<accession>A0A2S1LXF3</accession>
<dbReference type="Proteomes" id="UP000244655">
    <property type="component" value="Chromosome"/>
</dbReference>
<dbReference type="RefSeq" id="WP_108729355.1">
    <property type="nucleotide sequence ID" value="NZ_CP025785.1"/>
</dbReference>
<feature type="transmembrane region" description="Helical" evidence="1">
    <location>
        <begin position="216"/>
        <end position="238"/>
    </location>
</feature>
<organism evidence="3 4">
    <name type="scientific">Candidatus Borreliella tachyglossi</name>
    <dbReference type="NCBI Taxonomy" id="1964448"/>
    <lineage>
        <taxon>Bacteria</taxon>
        <taxon>Pseudomonadati</taxon>
        <taxon>Spirochaetota</taxon>
        <taxon>Spirochaetia</taxon>
        <taxon>Spirochaetales</taxon>
        <taxon>Borreliaceae</taxon>
        <taxon>Borreliella</taxon>
    </lineage>
</organism>
<evidence type="ECO:0000256" key="1">
    <source>
        <dbReference type="SAM" id="Phobius"/>
    </source>
</evidence>
<feature type="transmembrane region" description="Helical" evidence="1">
    <location>
        <begin position="83"/>
        <end position="113"/>
    </location>
</feature>